<dbReference type="Pfam" id="PF05973">
    <property type="entry name" value="Gp49"/>
    <property type="match status" value="1"/>
</dbReference>
<dbReference type="RefSeq" id="WP_137616068.1">
    <property type="nucleotide sequence ID" value="NZ_BJDI01000006.1"/>
</dbReference>
<dbReference type="EMBL" id="JBHSSE010000028">
    <property type="protein sequence ID" value="MFC6202813.1"/>
    <property type="molecule type" value="Genomic_DNA"/>
</dbReference>
<gene>
    <name evidence="1" type="ORF">ACFP1L_13150</name>
</gene>
<name>A0ABW1SMP0_9LACO</name>
<evidence type="ECO:0000313" key="1">
    <source>
        <dbReference type="EMBL" id="MFC6202813.1"/>
    </source>
</evidence>
<dbReference type="Proteomes" id="UP001596171">
    <property type="component" value="Unassembled WGS sequence"/>
</dbReference>
<sequence length="119" mass="13943">MEPIQFDFFDKAEFTAFLDSLPIKDAAKLLAVLDEVKVRGLLSAEKRQLVKKLEANLYEIRSKFSNNIQRAIYFRVEGSHYVITHGFTKKQQKTPQKEIKHAKQIRAVYQRRRDSNGRC</sequence>
<protein>
    <submittedName>
        <fullName evidence="1">Type II toxin-antitoxin system RelE/ParE family toxin</fullName>
    </submittedName>
</protein>
<organism evidence="1 2">
    <name type="scientific">Lactiplantibacillus nangangensis</name>
    <dbReference type="NCBI Taxonomy" id="2559917"/>
    <lineage>
        <taxon>Bacteria</taxon>
        <taxon>Bacillati</taxon>
        <taxon>Bacillota</taxon>
        <taxon>Bacilli</taxon>
        <taxon>Lactobacillales</taxon>
        <taxon>Lactobacillaceae</taxon>
        <taxon>Lactiplantibacillus</taxon>
    </lineage>
</organism>
<proteinExistence type="predicted"/>
<comment type="caution">
    <text evidence="1">The sequence shown here is derived from an EMBL/GenBank/DDBJ whole genome shotgun (WGS) entry which is preliminary data.</text>
</comment>
<evidence type="ECO:0000313" key="2">
    <source>
        <dbReference type="Proteomes" id="UP001596171"/>
    </source>
</evidence>
<keyword evidence="2" id="KW-1185">Reference proteome</keyword>
<reference evidence="2" key="1">
    <citation type="journal article" date="2019" name="Int. J. Syst. Evol. Microbiol.">
        <title>The Global Catalogue of Microorganisms (GCM) 10K type strain sequencing project: providing services to taxonomists for standard genome sequencing and annotation.</title>
        <authorList>
            <consortium name="The Broad Institute Genomics Platform"/>
            <consortium name="The Broad Institute Genome Sequencing Center for Infectious Disease"/>
            <person name="Wu L."/>
            <person name="Ma J."/>
        </authorList>
    </citation>
    <scope>NUCLEOTIDE SEQUENCE [LARGE SCALE GENOMIC DNA]</scope>
    <source>
        <strain evidence="2">CCM 8930</strain>
    </source>
</reference>
<dbReference type="InterPro" id="IPR009241">
    <property type="entry name" value="HigB-like"/>
</dbReference>
<accession>A0ABW1SMP0</accession>